<feature type="compositionally biased region" description="Basic and acidic residues" evidence="1">
    <location>
        <begin position="418"/>
        <end position="428"/>
    </location>
</feature>
<feature type="region of interest" description="Disordered" evidence="1">
    <location>
        <begin position="509"/>
        <end position="539"/>
    </location>
</feature>
<protein>
    <recommendedName>
        <fullName evidence="2">Integrase zinc-binding domain-containing protein</fullName>
    </recommendedName>
</protein>
<keyword evidence="4" id="KW-1185">Reference proteome</keyword>
<evidence type="ECO:0000313" key="3">
    <source>
        <dbReference type="EMBL" id="CAC5391273.1"/>
    </source>
</evidence>
<dbReference type="OrthoDB" id="427129at2759"/>
<feature type="compositionally biased region" description="Polar residues" evidence="1">
    <location>
        <begin position="36"/>
        <end position="47"/>
    </location>
</feature>
<dbReference type="AlphaFoldDB" id="A0A6J8C4R0"/>
<dbReference type="Pfam" id="PF17921">
    <property type="entry name" value="Integrase_H2C2"/>
    <property type="match status" value="1"/>
</dbReference>
<feature type="compositionally biased region" description="Polar residues" evidence="1">
    <location>
        <begin position="509"/>
        <end position="518"/>
    </location>
</feature>
<feature type="region of interest" description="Disordered" evidence="1">
    <location>
        <begin position="20"/>
        <end position="47"/>
    </location>
</feature>
<evidence type="ECO:0000256" key="1">
    <source>
        <dbReference type="SAM" id="MobiDB-lite"/>
    </source>
</evidence>
<sequence>MSEFIQKLDAFNKRLEGELKKVKDSQSDDQQNKQNTRPQGSGNYWNYRSTQRGRYNNYRVSDHVLKLMKPVPVVKDLEEFELSVSVAGGSKLPYIGYVEVKVQIPFLQGEPFYVPMLVVPRFDYTEKVPVIVGTNILRVVSVKGRGKQRVPVRICNITAKPVVIKPKTVLCELSGVTVVRDGFDDQTLSNSETINEDATSQRWIAKLADYDFSLVYRNGKSNVDADSLSRIEYDHQELFSDADKAIYDAILVSSSCPPAESILMSQTVEAPYRDIALRGLHDDAGHQGRDRTLYLVNSRFYWPAGMNKDVKGVDRDVTQGKNHESYASQLEKRLQYAYKTAAKVAEKTSRRQKTRYDLNLKNSVLKKEDRVLLKNIHIKDTNIPVFVIRPEYGKSKSKTGTVHRNRLLPIYSLPNKELVPHSKKERNSKCTSESNRVDDETQILESVKDTECTGSVHEYSDESDSDSDDALTPFVQPGRYKAISSSSLNPSAEEFSPLISIASGFQSNQTHNSDTLNLSNGTGNANATSGTNTGLSSGHIEETLNTNSSFMHEQSSLIAQNSDISNEVGSVPKSTHVPVEQSNEPVYVVHLDNMYSSSYIFASSCGSSMSQVDCKHVNIVPGGTYDRLCSLAEKRLHNIVHPKIVYFVAGIPDICSLMRIKNEKYEESYLYLEKDHVALIQETMSDVEKRMKNIGCKVVFATITTMSFQK</sequence>
<feature type="compositionally biased region" description="Low complexity" evidence="1">
    <location>
        <begin position="519"/>
        <end position="534"/>
    </location>
</feature>
<accession>A0A6J8C4R0</accession>
<evidence type="ECO:0000313" key="4">
    <source>
        <dbReference type="Proteomes" id="UP000507470"/>
    </source>
</evidence>
<reference evidence="3 4" key="1">
    <citation type="submission" date="2020-06" db="EMBL/GenBank/DDBJ databases">
        <authorList>
            <person name="Li R."/>
            <person name="Bekaert M."/>
        </authorList>
    </citation>
    <scope>NUCLEOTIDE SEQUENCE [LARGE SCALE GENOMIC DNA]</scope>
    <source>
        <strain evidence="4">wild</strain>
    </source>
</reference>
<dbReference type="Proteomes" id="UP000507470">
    <property type="component" value="Unassembled WGS sequence"/>
</dbReference>
<evidence type="ECO:0000259" key="2">
    <source>
        <dbReference type="Pfam" id="PF17921"/>
    </source>
</evidence>
<gene>
    <name evidence="3" type="ORF">MCOR_26289</name>
</gene>
<dbReference type="Gene3D" id="1.10.340.70">
    <property type="match status" value="1"/>
</dbReference>
<feature type="domain" description="Integrase zinc-binding" evidence="2">
    <location>
        <begin position="273"/>
        <end position="311"/>
    </location>
</feature>
<feature type="region of interest" description="Disordered" evidence="1">
    <location>
        <begin position="418"/>
        <end position="474"/>
    </location>
</feature>
<dbReference type="EMBL" id="CACVKT020004686">
    <property type="protein sequence ID" value="CAC5391273.1"/>
    <property type="molecule type" value="Genomic_DNA"/>
</dbReference>
<organism evidence="3 4">
    <name type="scientific">Mytilus coruscus</name>
    <name type="common">Sea mussel</name>
    <dbReference type="NCBI Taxonomy" id="42192"/>
    <lineage>
        <taxon>Eukaryota</taxon>
        <taxon>Metazoa</taxon>
        <taxon>Spiralia</taxon>
        <taxon>Lophotrochozoa</taxon>
        <taxon>Mollusca</taxon>
        <taxon>Bivalvia</taxon>
        <taxon>Autobranchia</taxon>
        <taxon>Pteriomorphia</taxon>
        <taxon>Mytilida</taxon>
        <taxon>Mytiloidea</taxon>
        <taxon>Mytilidae</taxon>
        <taxon>Mytilinae</taxon>
        <taxon>Mytilus</taxon>
    </lineage>
</organism>
<dbReference type="InterPro" id="IPR041588">
    <property type="entry name" value="Integrase_H2C2"/>
</dbReference>
<name>A0A6J8C4R0_MYTCO</name>
<proteinExistence type="predicted"/>